<feature type="domain" description="HTH tetR-type" evidence="3">
    <location>
        <begin position="9"/>
        <end position="69"/>
    </location>
</feature>
<dbReference type="PANTHER" id="PTHR43479">
    <property type="entry name" value="ACREF/ENVCD OPERON REPRESSOR-RELATED"/>
    <property type="match status" value="1"/>
</dbReference>
<evidence type="ECO:0000313" key="5">
    <source>
        <dbReference type="Proteomes" id="UP000779049"/>
    </source>
</evidence>
<dbReference type="RefSeq" id="WP_221919877.1">
    <property type="nucleotide sequence ID" value="NZ_CP173660.1"/>
</dbReference>
<organism evidence="4 5">
    <name type="scientific">Sellimonas caecigallum</name>
    <dbReference type="NCBI Taxonomy" id="2592333"/>
    <lineage>
        <taxon>Bacteria</taxon>
        <taxon>Bacillati</taxon>
        <taxon>Bacillota</taxon>
        <taxon>Clostridia</taxon>
        <taxon>Lachnospirales</taxon>
        <taxon>Lachnospiraceae</taxon>
        <taxon>Sellimonas</taxon>
    </lineage>
</organism>
<reference evidence="4 5" key="1">
    <citation type="journal article" date="2020" name="New Microbes New Infect">
        <title>Sellimonas caecigallum sp. nov., description and genome sequence of a new member of the Sellimonas genus isolated from the cecum of feral chicken.</title>
        <authorList>
            <person name="Wongkuna S."/>
            <person name="Ghimire S."/>
            <person name="Antony L."/>
            <person name="Chankhamhaengdecha S."/>
            <person name="Janvilisri T."/>
            <person name="Scaria J."/>
        </authorList>
    </citation>
    <scope>NUCLEOTIDE SEQUENCE [LARGE SCALE GENOMIC DNA]</scope>
    <source>
        <strain evidence="4 5">SW451</strain>
    </source>
</reference>
<protein>
    <submittedName>
        <fullName evidence="4">TetR/AcrR family transcriptional regulator</fullName>
    </submittedName>
</protein>
<dbReference type="PROSITE" id="PS50977">
    <property type="entry name" value="HTH_TETR_2"/>
    <property type="match status" value="1"/>
</dbReference>
<proteinExistence type="predicted"/>
<evidence type="ECO:0000259" key="3">
    <source>
        <dbReference type="PROSITE" id="PS50977"/>
    </source>
</evidence>
<accession>A0ABS7L7N7</accession>
<dbReference type="Proteomes" id="UP000779049">
    <property type="component" value="Unassembled WGS sequence"/>
</dbReference>
<keyword evidence="1 2" id="KW-0238">DNA-binding</keyword>
<dbReference type="SUPFAM" id="SSF46689">
    <property type="entry name" value="Homeodomain-like"/>
    <property type="match status" value="1"/>
</dbReference>
<name>A0ABS7L7N7_9FIRM</name>
<dbReference type="EMBL" id="VIRV01000011">
    <property type="protein sequence ID" value="MBY0759111.1"/>
    <property type="molecule type" value="Genomic_DNA"/>
</dbReference>
<dbReference type="InterPro" id="IPR001647">
    <property type="entry name" value="HTH_TetR"/>
</dbReference>
<comment type="caution">
    <text evidence="4">The sequence shown here is derived from an EMBL/GenBank/DDBJ whole genome shotgun (WGS) entry which is preliminary data.</text>
</comment>
<dbReference type="InterPro" id="IPR009057">
    <property type="entry name" value="Homeodomain-like_sf"/>
</dbReference>
<feature type="DNA-binding region" description="H-T-H motif" evidence="2">
    <location>
        <begin position="32"/>
        <end position="51"/>
    </location>
</feature>
<evidence type="ECO:0000313" key="4">
    <source>
        <dbReference type="EMBL" id="MBY0759111.1"/>
    </source>
</evidence>
<evidence type="ECO:0000256" key="1">
    <source>
        <dbReference type="ARBA" id="ARBA00023125"/>
    </source>
</evidence>
<dbReference type="InterPro" id="IPR050624">
    <property type="entry name" value="HTH-type_Tx_Regulator"/>
</dbReference>
<gene>
    <name evidence="4" type="ORF">FLB61_08430</name>
</gene>
<dbReference type="Pfam" id="PF00440">
    <property type="entry name" value="TetR_N"/>
    <property type="match status" value="1"/>
</dbReference>
<sequence length="115" mass="13539">MTQKTISHELAKECIFTALMLLTEKQDYEKITITDIARRAGVSRMTYYRVYQDKDDIIKTHLIEAFDQMVMEINAQNNYTENDFFPLFFRDCKKERNFIPQRSEGKHAGVCMAKG</sequence>
<evidence type="ECO:0000256" key="2">
    <source>
        <dbReference type="PROSITE-ProRule" id="PRU00335"/>
    </source>
</evidence>
<dbReference type="PANTHER" id="PTHR43479:SF11">
    <property type="entry name" value="ACREF_ENVCD OPERON REPRESSOR-RELATED"/>
    <property type="match status" value="1"/>
</dbReference>
<dbReference type="Gene3D" id="1.10.357.10">
    <property type="entry name" value="Tetracycline Repressor, domain 2"/>
    <property type="match status" value="1"/>
</dbReference>
<keyword evidence="5" id="KW-1185">Reference proteome</keyword>